<feature type="signal peptide" evidence="1">
    <location>
        <begin position="1"/>
        <end position="29"/>
    </location>
</feature>
<evidence type="ECO:0000313" key="3">
    <source>
        <dbReference type="Proteomes" id="UP000621386"/>
    </source>
</evidence>
<feature type="chain" id="PRO_5046228204" description="SH3b domain-containing protein" evidence="1">
    <location>
        <begin position="30"/>
        <end position="122"/>
    </location>
</feature>
<gene>
    <name evidence="2" type="ORF">JK361_07785</name>
</gene>
<keyword evidence="1" id="KW-0732">Signal</keyword>
<dbReference type="EMBL" id="JAERRH010000002">
    <property type="protein sequence ID" value="MBL1104498.1"/>
    <property type="molecule type" value="Genomic_DNA"/>
</dbReference>
<name>A0ABS1NWM9_9ACTN</name>
<evidence type="ECO:0000313" key="2">
    <source>
        <dbReference type="EMBL" id="MBL1104498.1"/>
    </source>
</evidence>
<dbReference type="RefSeq" id="WP_201814892.1">
    <property type="nucleotide sequence ID" value="NZ_JAERRH010000002.1"/>
</dbReference>
<comment type="caution">
    <text evidence="2">The sequence shown here is derived from an EMBL/GenBank/DDBJ whole genome shotgun (WGS) entry which is preliminary data.</text>
</comment>
<protein>
    <recommendedName>
        <fullName evidence="4">SH3b domain-containing protein</fullName>
    </recommendedName>
</protein>
<evidence type="ECO:0008006" key="4">
    <source>
        <dbReference type="Google" id="ProtNLM"/>
    </source>
</evidence>
<sequence length="122" mass="13318">MRNSLRFRYVASLVAAAALGLAVPGTAGAAHRSAESARFTSGCPTGEVVAVATVYVRTQPKTTAPVLEKVAAHDWRYCYFDSVKLGDRYDACGHRNANGWIHIATKVDNRWGWSAMTCWNDV</sequence>
<accession>A0ABS1NWM9</accession>
<evidence type="ECO:0000256" key="1">
    <source>
        <dbReference type="SAM" id="SignalP"/>
    </source>
</evidence>
<dbReference type="Proteomes" id="UP000621386">
    <property type="component" value="Unassembled WGS sequence"/>
</dbReference>
<reference evidence="2 3" key="1">
    <citation type="submission" date="2021-01" db="EMBL/GenBank/DDBJ databases">
        <title>WGS of actinomycetes isolated from Thailand.</title>
        <authorList>
            <person name="Thawai C."/>
        </authorList>
    </citation>
    <scope>NUCLEOTIDE SEQUENCE [LARGE SCALE GENOMIC DNA]</scope>
    <source>
        <strain evidence="2 3">CH5-8</strain>
    </source>
</reference>
<keyword evidence="3" id="KW-1185">Reference proteome</keyword>
<proteinExistence type="predicted"/>
<organism evidence="2 3">
    <name type="scientific">Streptomyces musisoli</name>
    <dbReference type="NCBI Taxonomy" id="2802280"/>
    <lineage>
        <taxon>Bacteria</taxon>
        <taxon>Bacillati</taxon>
        <taxon>Actinomycetota</taxon>
        <taxon>Actinomycetes</taxon>
        <taxon>Kitasatosporales</taxon>
        <taxon>Streptomycetaceae</taxon>
        <taxon>Streptomyces</taxon>
    </lineage>
</organism>